<dbReference type="AlphaFoldDB" id="A0A090G5W1"/>
<dbReference type="GO" id="GO:0003999">
    <property type="term" value="F:adenine phosphoribosyltransferase activity"/>
    <property type="evidence" value="ECO:0007669"/>
    <property type="project" value="UniProtKB-EC"/>
</dbReference>
<dbReference type="EC" id="2.4.2.7" evidence="1"/>
<reference evidence="1 2" key="1">
    <citation type="submission" date="2014-08" db="EMBL/GenBank/DDBJ databases">
        <authorList>
            <person name="Moulin Lionel"/>
        </authorList>
    </citation>
    <scope>NUCLEOTIDE SEQUENCE [LARGE SCALE GENOMIC DNA]</scope>
</reference>
<evidence type="ECO:0000313" key="1">
    <source>
        <dbReference type="EMBL" id="CDX57516.1"/>
    </source>
</evidence>
<evidence type="ECO:0000313" key="2">
    <source>
        <dbReference type="Proteomes" id="UP000046122"/>
    </source>
</evidence>
<organism evidence="1 2">
    <name type="scientific">Mesorhizobium plurifarium</name>
    <dbReference type="NCBI Taxonomy" id="69974"/>
    <lineage>
        <taxon>Bacteria</taxon>
        <taxon>Pseudomonadati</taxon>
        <taxon>Pseudomonadota</taxon>
        <taxon>Alphaproteobacteria</taxon>
        <taxon>Hyphomicrobiales</taxon>
        <taxon>Phyllobacteriaceae</taxon>
        <taxon>Mesorhizobium</taxon>
    </lineage>
</organism>
<accession>A0A090G5W1</accession>
<gene>
    <name evidence="1" type="ORF">MPL3365_270089</name>
</gene>
<keyword evidence="1" id="KW-0328">Glycosyltransferase</keyword>
<name>A0A090G5W1_MESPL</name>
<proteinExistence type="predicted"/>
<dbReference type="EMBL" id="CCNE01000020">
    <property type="protein sequence ID" value="CDX57516.1"/>
    <property type="molecule type" value="Genomic_DNA"/>
</dbReference>
<sequence>MLGTGQGIAATFAIGDKLRGLAAGAAFTKSELPAKRTNGRRGTD</sequence>
<dbReference type="Proteomes" id="UP000046122">
    <property type="component" value="Unassembled WGS sequence"/>
</dbReference>
<protein>
    <submittedName>
        <fullName evidence="1">Adenine phosphoribosyltransferase</fullName>
        <ecNumber evidence="1">2.4.2.7</ecNumber>
    </submittedName>
</protein>
<keyword evidence="1" id="KW-0808">Transferase</keyword>